<keyword evidence="2" id="KW-1185">Reference proteome</keyword>
<sequence>MALKVEIDQWQEAVACYERNDYEGALTIFKGLSESAKINFNIGLVHDALEDYEAAFDAYEAALNLDNYMSIAHFQKGNCKYYLEKYEDAVEDFERAFIYLRGNLMLNYSQLGMDHTLYSCEIAYNKALCHTALEETAKFKEEIMYAMVNKQIDEHDSVIPRAVKVDGKDCKLFRLPKAAIFKPAENKTKNTKKVDYLGKSKVVGSADDKDTFTGFAGKQAKEKEKDIPVSPTNSQGSAEKKNLEKETKDKKKGSRKDKDEDRKSRDKRKSSKKEKTITPPAEEVNRPASLNMELIDNDMSAQYPPSTICASTPNTNAGHPDKLSPRPRVPLPPGKVIIPSSFTQIL</sequence>
<accession>A0ACC2S092</accession>
<evidence type="ECO:0000313" key="2">
    <source>
        <dbReference type="Proteomes" id="UP001165960"/>
    </source>
</evidence>
<dbReference type="EMBL" id="QTSX02006391">
    <property type="protein sequence ID" value="KAJ9055773.1"/>
    <property type="molecule type" value="Genomic_DNA"/>
</dbReference>
<evidence type="ECO:0000313" key="1">
    <source>
        <dbReference type="EMBL" id="KAJ9055773.1"/>
    </source>
</evidence>
<name>A0ACC2S092_9FUNG</name>
<dbReference type="Proteomes" id="UP001165960">
    <property type="component" value="Unassembled WGS sequence"/>
</dbReference>
<reference evidence="1" key="1">
    <citation type="submission" date="2022-04" db="EMBL/GenBank/DDBJ databases">
        <title>Genome of the entomopathogenic fungus Entomophthora muscae.</title>
        <authorList>
            <person name="Elya C."/>
            <person name="Lovett B.R."/>
            <person name="Lee E."/>
            <person name="Macias A.M."/>
            <person name="Hajek A.E."/>
            <person name="De Bivort B.L."/>
            <person name="Kasson M.T."/>
            <person name="De Fine Licht H.H."/>
            <person name="Stajich J.E."/>
        </authorList>
    </citation>
    <scope>NUCLEOTIDE SEQUENCE</scope>
    <source>
        <strain evidence="1">Berkeley</strain>
    </source>
</reference>
<comment type="caution">
    <text evidence="1">The sequence shown here is derived from an EMBL/GenBank/DDBJ whole genome shotgun (WGS) entry which is preliminary data.</text>
</comment>
<proteinExistence type="predicted"/>
<protein>
    <submittedName>
        <fullName evidence="1">Uncharacterized protein</fullName>
    </submittedName>
</protein>
<organism evidence="1 2">
    <name type="scientific">Entomophthora muscae</name>
    <dbReference type="NCBI Taxonomy" id="34485"/>
    <lineage>
        <taxon>Eukaryota</taxon>
        <taxon>Fungi</taxon>
        <taxon>Fungi incertae sedis</taxon>
        <taxon>Zoopagomycota</taxon>
        <taxon>Entomophthoromycotina</taxon>
        <taxon>Entomophthoromycetes</taxon>
        <taxon>Entomophthorales</taxon>
        <taxon>Entomophthoraceae</taxon>
        <taxon>Entomophthora</taxon>
    </lineage>
</organism>
<gene>
    <name evidence="1" type="ORF">DSO57_1000631</name>
</gene>